<dbReference type="EMBL" id="JQHM01000001">
    <property type="protein sequence ID" value="KFX07238.1"/>
    <property type="molecule type" value="Genomic_DNA"/>
</dbReference>
<name>A0A093UG58_9GAMM</name>
<dbReference type="Proteomes" id="UP000032874">
    <property type="component" value="Unassembled WGS sequence"/>
</dbReference>
<organism evidence="1 2">
    <name type="scientific">Pectobacterium betavasculorum</name>
    <dbReference type="NCBI Taxonomy" id="55207"/>
    <lineage>
        <taxon>Bacteria</taxon>
        <taxon>Pseudomonadati</taxon>
        <taxon>Pseudomonadota</taxon>
        <taxon>Gammaproteobacteria</taxon>
        <taxon>Enterobacterales</taxon>
        <taxon>Pectobacteriaceae</taxon>
        <taxon>Pectobacterium</taxon>
    </lineage>
</organism>
<proteinExistence type="predicted"/>
<comment type="caution">
    <text evidence="1">The sequence shown here is derived from an EMBL/GenBank/DDBJ whole genome shotgun (WGS) entry which is preliminary data.</text>
</comment>
<evidence type="ECO:0000313" key="2">
    <source>
        <dbReference type="Proteomes" id="UP000032874"/>
    </source>
</evidence>
<dbReference type="RefSeq" id="WP_039322468.1">
    <property type="nucleotide sequence ID" value="NZ_JQHM01000001.1"/>
</dbReference>
<protein>
    <submittedName>
        <fullName evidence="1">Uncharacterized protein</fullName>
    </submittedName>
</protein>
<dbReference type="STRING" id="55207.KP22_03865"/>
<dbReference type="eggNOG" id="ENOG5033XJ0">
    <property type="taxonomic scope" value="Bacteria"/>
</dbReference>
<reference evidence="1 2" key="1">
    <citation type="submission" date="2014-08" db="EMBL/GenBank/DDBJ databases">
        <title>Genome sequences of NCPPB Pectobacterium isolates.</title>
        <authorList>
            <person name="Glover R.H."/>
            <person name="Sapp M."/>
            <person name="Elphinstone J."/>
        </authorList>
    </citation>
    <scope>NUCLEOTIDE SEQUENCE [LARGE SCALE GENOMIC DNA]</scope>
    <source>
        <strain evidence="1 2">NCPPB 2795</strain>
    </source>
</reference>
<sequence>MPQSWSVPFPESKTEHNGYPVYWRYFETVQEAGIEVIAEQYIAFHQTNSYAFLCPARWAKDYDIDRDKARWLEGWKKKNMRYAIKKVAKSAERSFAFPSQKLALESLLRRKKYHLGRLKQDIAIITTVVEEMKKLDLSSPQIEYNFGHNAETENWTFL</sequence>
<dbReference type="AlphaFoldDB" id="A0A093UG58"/>
<accession>A0A093UG58</accession>
<gene>
    <name evidence="1" type="ORF">KP22_03865</name>
</gene>
<evidence type="ECO:0000313" key="1">
    <source>
        <dbReference type="EMBL" id="KFX07238.1"/>
    </source>
</evidence>